<keyword evidence="1" id="KW-1133">Transmembrane helix</keyword>
<evidence type="ECO:0000313" key="2">
    <source>
        <dbReference type="EMBL" id="KAE9407281.1"/>
    </source>
</evidence>
<protein>
    <submittedName>
        <fullName evidence="2">Uncharacterized protein</fullName>
    </submittedName>
</protein>
<accession>A0A6A4I9L0</accession>
<reference evidence="2" key="1">
    <citation type="journal article" date="2019" name="Environ. Microbiol.">
        <title>Fungal ecological strategies reflected in gene transcription - a case study of two litter decomposers.</title>
        <authorList>
            <person name="Barbi F."/>
            <person name="Kohler A."/>
            <person name="Barry K."/>
            <person name="Baskaran P."/>
            <person name="Daum C."/>
            <person name="Fauchery L."/>
            <person name="Ihrmark K."/>
            <person name="Kuo A."/>
            <person name="LaButti K."/>
            <person name="Lipzen A."/>
            <person name="Morin E."/>
            <person name="Grigoriev I.V."/>
            <person name="Henrissat B."/>
            <person name="Lindahl B."/>
            <person name="Martin F."/>
        </authorList>
    </citation>
    <scope>NUCLEOTIDE SEQUENCE</scope>
    <source>
        <strain evidence="2">JB14</strain>
    </source>
</reference>
<keyword evidence="1" id="KW-0812">Transmembrane</keyword>
<evidence type="ECO:0000313" key="3">
    <source>
        <dbReference type="Proteomes" id="UP000799118"/>
    </source>
</evidence>
<dbReference type="AlphaFoldDB" id="A0A6A4I9L0"/>
<name>A0A6A4I9L0_9AGAR</name>
<keyword evidence="3" id="KW-1185">Reference proteome</keyword>
<proteinExistence type="predicted"/>
<gene>
    <name evidence="2" type="ORF">BT96DRAFT_152561</name>
</gene>
<dbReference type="EMBL" id="ML769397">
    <property type="protein sequence ID" value="KAE9407281.1"/>
    <property type="molecule type" value="Genomic_DNA"/>
</dbReference>
<organism evidence="2 3">
    <name type="scientific">Gymnopus androsaceus JB14</name>
    <dbReference type="NCBI Taxonomy" id="1447944"/>
    <lineage>
        <taxon>Eukaryota</taxon>
        <taxon>Fungi</taxon>
        <taxon>Dikarya</taxon>
        <taxon>Basidiomycota</taxon>
        <taxon>Agaricomycotina</taxon>
        <taxon>Agaricomycetes</taxon>
        <taxon>Agaricomycetidae</taxon>
        <taxon>Agaricales</taxon>
        <taxon>Marasmiineae</taxon>
        <taxon>Omphalotaceae</taxon>
        <taxon>Gymnopus</taxon>
    </lineage>
</organism>
<feature type="transmembrane region" description="Helical" evidence="1">
    <location>
        <begin position="62"/>
        <end position="89"/>
    </location>
</feature>
<keyword evidence="1" id="KW-0472">Membrane</keyword>
<dbReference type="Proteomes" id="UP000799118">
    <property type="component" value="Unassembled WGS sequence"/>
</dbReference>
<evidence type="ECO:0000256" key="1">
    <source>
        <dbReference type="SAM" id="Phobius"/>
    </source>
</evidence>
<sequence length="92" mass="10653">MTPWMECQTQTPSPILLLYNSYNNVQTYPSLDSSIPTVCFSLTSSLPFKFYTPRKRQRTIHIIDMSLTGLVFFLSFFALQTYSACGLWFSVY</sequence>